<accession>A0ACB8AZM3</accession>
<comment type="caution">
    <text evidence="1">The sequence shown here is derived from an EMBL/GenBank/DDBJ whole genome shotgun (WGS) entry which is preliminary data.</text>
</comment>
<proteinExistence type="predicted"/>
<gene>
    <name evidence="1" type="ORF">BV22DRAFT_894769</name>
</gene>
<name>A0ACB8AZM3_9AGAM</name>
<evidence type="ECO:0000313" key="2">
    <source>
        <dbReference type="Proteomes" id="UP000790709"/>
    </source>
</evidence>
<sequence>MSSSNESSFSVERSSHPQTKVTKVFKGHIDLVESVAYFPDGRHIASGSMDETIRIWNVESGEQEGEALEHESEVKAIAIAPDGRKIAGRVVGALIVWDMVTRKRVREVKIDDEEQDAWALMVAFSPGGRCIATASSIGTSIQLWDVDTGGLVGELQQDVDVVWCLSFSPDGARIATGSSGGSFRVLDTSTGTTLVGPIQGHADTVNSLVYSPDSRLLVTASQDGCIRVWDAATGREVGIAMLSPRGPMLMPHIAITMDGKRIASTSSDDSVRLWSLETRLQVGDPFDRRASHWTSCSVAFSPNGRFIIDGGTPDVNLWDTAAVLDSAVSSPATSNLQSSRSIVPSAHVTTRPSPPVLQQKQTASKAHRDTSSLSSSILDVSLFSYHGGDGCLVCQFFVM</sequence>
<reference evidence="1" key="1">
    <citation type="journal article" date="2021" name="New Phytol.">
        <title>Evolutionary innovations through gain and loss of genes in the ectomycorrhizal Boletales.</title>
        <authorList>
            <person name="Wu G."/>
            <person name="Miyauchi S."/>
            <person name="Morin E."/>
            <person name="Kuo A."/>
            <person name="Drula E."/>
            <person name="Varga T."/>
            <person name="Kohler A."/>
            <person name="Feng B."/>
            <person name="Cao Y."/>
            <person name="Lipzen A."/>
            <person name="Daum C."/>
            <person name="Hundley H."/>
            <person name="Pangilinan J."/>
            <person name="Johnson J."/>
            <person name="Barry K."/>
            <person name="LaButti K."/>
            <person name="Ng V."/>
            <person name="Ahrendt S."/>
            <person name="Min B."/>
            <person name="Choi I.G."/>
            <person name="Park H."/>
            <person name="Plett J.M."/>
            <person name="Magnuson J."/>
            <person name="Spatafora J.W."/>
            <person name="Nagy L.G."/>
            <person name="Henrissat B."/>
            <person name="Grigoriev I.V."/>
            <person name="Yang Z.L."/>
            <person name="Xu J."/>
            <person name="Martin F.M."/>
        </authorList>
    </citation>
    <scope>NUCLEOTIDE SEQUENCE</scope>
    <source>
        <strain evidence="1">KUC20120723A-06</strain>
    </source>
</reference>
<organism evidence="1 2">
    <name type="scientific">Leucogyrophana mollusca</name>
    <dbReference type="NCBI Taxonomy" id="85980"/>
    <lineage>
        <taxon>Eukaryota</taxon>
        <taxon>Fungi</taxon>
        <taxon>Dikarya</taxon>
        <taxon>Basidiomycota</taxon>
        <taxon>Agaricomycotina</taxon>
        <taxon>Agaricomycetes</taxon>
        <taxon>Agaricomycetidae</taxon>
        <taxon>Boletales</taxon>
        <taxon>Boletales incertae sedis</taxon>
        <taxon>Leucogyrophana</taxon>
    </lineage>
</organism>
<dbReference type="EMBL" id="MU266724">
    <property type="protein sequence ID" value="KAH7918862.1"/>
    <property type="molecule type" value="Genomic_DNA"/>
</dbReference>
<evidence type="ECO:0000313" key="1">
    <source>
        <dbReference type="EMBL" id="KAH7918862.1"/>
    </source>
</evidence>
<keyword evidence="2" id="KW-1185">Reference proteome</keyword>
<protein>
    <submittedName>
        <fullName evidence="1">WD40 repeat-like protein</fullName>
    </submittedName>
</protein>
<dbReference type="Proteomes" id="UP000790709">
    <property type="component" value="Unassembled WGS sequence"/>
</dbReference>